<protein>
    <submittedName>
        <fullName evidence="1">Uncharacterized protein</fullName>
    </submittedName>
</protein>
<proteinExistence type="predicted"/>
<reference evidence="1" key="2">
    <citation type="submission" date="2023-05" db="EMBL/GenBank/DDBJ databases">
        <authorList>
            <consortium name="Lawrence Berkeley National Laboratory"/>
            <person name="Steindorff A."/>
            <person name="Hensen N."/>
            <person name="Bonometti L."/>
            <person name="Westerberg I."/>
            <person name="Brannstrom I.O."/>
            <person name="Guillou S."/>
            <person name="Cros-Aarteil S."/>
            <person name="Calhoun S."/>
            <person name="Haridas S."/>
            <person name="Kuo A."/>
            <person name="Mondo S."/>
            <person name="Pangilinan J."/>
            <person name="Riley R."/>
            <person name="Labutti K."/>
            <person name="Andreopoulos B."/>
            <person name="Lipzen A."/>
            <person name="Chen C."/>
            <person name="Yanf M."/>
            <person name="Daum C."/>
            <person name="Ng V."/>
            <person name="Clum A."/>
            <person name="Ohm R."/>
            <person name="Martin F."/>
            <person name="Silar P."/>
            <person name="Natvig D."/>
            <person name="Lalanne C."/>
            <person name="Gautier V."/>
            <person name="Ament-Velasquez S.L."/>
            <person name="Kruys A."/>
            <person name="Hutchinson M.I."/>
            <person name="Powell A.J."/>
            <person name="Barry K."/>
            <person name="Miller A.N."/>
            <person name="Grigoriev I.V."/>
            <person name="Debuchy R."/>
            <person name="Gladieux P."/>
            <person name="Thoren M.H."/>
            <person name="Johannesson H."/>
        </authorList>
    </citation>
    <scope>NUCLEOTIDE SEQUENCE</scope>
    <source>
        <strain evidence="1">CBS 538.74</strain>
    </source>
</reference>
<dbReference type="EMBL" id="MU856875">
    <property type="protein sequence ID" value="KAK4156067.1"/>
    <property type="molecule type" value="Genomic_DNA"/>
</dbReference>
<accession>A0AAN6ZZ19</accession>
<keyword evidence="2" id="KW-1185">Reference proteome</keyword>
<evidence type="ECO:0000313" key="2">
    <source>
        <dbReference type="Proteomes" id="UP001302745"/>
    </source>
</evidence>
<comment type="caution">
    <text evidence="1">The sequence shown here is derived from an EMBL/GenBank/DDBJ whole genome shotgun (WGS) entry which is preliminary data.</text>
</comment>
<name>A0AAN6ZZ19_9PEZI</name>
<dbReference type="AlphaFoldDB" id="A0AAN6ZZ19"/>
<gene>
    <name evidence="1" type="ORF">C8A00DRAFT_31117</name>
</gene>
<organism evidence="1 2">
    <name type="scientific">Chaetomidium leptoderma</name>
    <dbReference type="NCBI Taxonomy" id="669021"/>
    <lineage>
        <taxon>Eukaryota</taxon>
        <taxon>Fungi</taxon>
        <taxon>Dikarya</taxon>
        <taxon>Ascomycota</taxon>
        <taxon>Pezizomycotina</taxon>
        <taxon>Sordariomycetes</taxon>
        <taxon>Sordariomycetidae</taxon>
        <taxon>Sordariales</taxon>
        <taxon>Chaetomiaceae</taxon>
        <taxon>Chaetomidium</taxon>
    </lineage>
</organism>
<dbReference type="Proteomes" id="UP001302745">
    <property type="component" value="Unassembled WGS sequence"/>
</dbReference>
<evidence type="ECO:0000313" key="1">
    <source>
        <dbReference type="EMBL" id="KAK4156067.1"/>
    </source>
</evidence>
<sequence length="278" mass="31347">MLAYMSPTEQQQKSAGEQWDSHKCLELCLAFAIVAELAPPLIRLKGSIETERLPAGLYVELERMLNPSFDDPGDVIPGITTTSEDYLNLLAILAADQEKAPSWEVFKFDIPSRISVMRRHGAPLPPPTSPLSIHTFRQAYIDDDLTKLDLSWLDSGMFNMAFIGNKGVADWGSDVLEAFDLCSTRMVRVDPRSLVDIHAAWEERKEECGTGMYFMYNKISRVIVGDAEVYQISGFSPTTLDWIKRCIGFREGELSHTLFTNLLRSTPFSPVYRASHYL</sequence>
<reference evidence="1" key="1">
    <citation type="journal article" date="2023" name="Mol. Phylogenet. Evol.">
        <title>Genome-scale phylogeny and comparative genomics of the fungal order Sordariales.</title>
        <authorList>
            <person name="Hensen N."/>
            <person name="Bonometti L."/>
            <person name="Westerberg I."/>
            <person name="Brannstrom I.O."/>
            <person name="Guillou S."/>
            <person name="Cros-Aarteil S."/>
            <person name="Calhoun S."/>
            <person name="Haridas S."/>
            <person name="Kuo A."/>
            <person name="Mondo S."/>
            <person name="Pangilinan J."/>
            <person name="Riley R."/>
            <person name="LaButti K."/>
            <person name="Andreopoulos B."/>
            <person name="Lipzen A."/>
            <person name="Chen C."/>
            <person name="Yan M."/>
            <person name="Daum C."/>
            <person name="Ng V."/>
            <person name="Clum A."/>
            <person name="Steindorff A."/>
            <person name="Ohm R.A."/>
            <person name="Martin F."/>
            <person name="Silar P."/>
            <person name="Natvig D.O."/>
            <person name="Lalanne C."/>
            <person name="Gautier V."/>
            <person name="Ament-Velasquez S.L."/>
            <person name="Kruys A."/>
            <person name="Hutchinson M.I."/>
            <person name="Powell A.J."/>
            <person name="Barry K."/>
            <person name="Miller A.N."/>
            <person name="Grigoriev I.V."/>
            <person name="Debuchy R."/>
            <person name="Gladieux P."/>
            <person name="Hiltunen Thoren M."/>
            <person name="Johannesson H."/>
        </authorList>
    </citation>
    <scope>NUCLEOTIDE SEQUENCE</scope>
    <source>
        <strain evidence="1">CBS 538.74</strain>
    </source>
</reference>